<proteinExistence type="predicted"/>
<protein>
    <recommendedName>
        <fullName evidence="1">DUF7257 domain-containing protein</fullName>
    </recommendedName>
</protein>
<evidence type="ECO:0000259" key="1">
    <source>
        <dbReference type="Pfam" id="PF23918"/>
    </source>
</evidence>
<gene>
    <name evidence="2" type="ORF">KL859_14640</name>
</gene>
<evidence type="ECO:0000313" key="2">
    <source>
        <dbReference type="EMBL" id="MBU8824101.1"/>
    </source>
</evidence>
<comment type="caution">
    <text evidence="2">The sequence shown here is derived from an EMBL/GenBank/DDBJ whole genome shotgun (WGS) entry which is preliminary data.</text>
</comment>
<name>A0ABS6HN25_MYCGD</name>
<dbReference type="RefSeq" id="WP_214394954.1">
    <property type="nucleotide sequence ID" value="NZ_JAHBOL010000014.1"/>
</dbReference>
<organism evidence="2 3">
    <name type="scientific">Mycolicibacterium goodii</name>
    <name type="common">Mycobacterium goodii</name>
    <dbReference type="NCBI Taxonomy" id="134601"/>
    <lineage>
        <taxon>Bacteria</taxon>
        <taxon>Bacillati</taxon>
        <taxon>Actinomycetota</taxon>
        <taxon>Actinomycetes</taxon>
        <taxon>Mycobacteriales</taxon>
        <taxon>Mycobacteriaceae</taxon>
        <taxon>Mycolicibacterium</taxon>
    </lineage>
</organism>
<dbReference type="Pfam" id="PF23918">
    <property type="entry name" value="DUF7257"/>
    <property type="match status" value="1"/>
</dbReference>
<feature type="domain" description="DUF7257" evidence="1">
    <location>
        <begin position="32"/>
        <end position="220"/>
    </location>
</feature>
<dbReference type="Proteomes" id="UP000696413">
    <property type="component" value="Unassembled WGS sequence"/>
</dbReference>
<dbReference type="InterPro" id="IPR055681">
    <property type="entry name" value="DUF7257"/>
</dbReference>
<sequence>MITSASGPVRRIVHNGVDIRQVWRNGVLLWSAASLRDDFSRPDAATLGADWTDHGPSSDYKAGIVNGQMRLALPDGLIAAPLLTSRVRYNAEVAQGDDYELEFRIGSQGAGPSLTGDLARTQVFARVSNSGFTHGVGVQVDSSTLKIVRRVNNTDTLVVANAGSYAIGDVIVLRGVGNLHTLRRNGSFAVEWNDAGGTASKGAGFRSLGAVVQASKDLLGPRRFSPTIDYVELR</sequence>
<accession>A0ABS6HN25</accession>
<evidence type="ECO:0000313" key="3">
    <source>
        <dbReference type="Proteomes" id="UP000696413"/>
    </source>
</evidence>
<reference evidence="2 3" key="1">
    <citation type="submission" date="2021-05" db="EMBL/GenBank/DDBJ databases">
        <title>Draft Genome Sequences of Clinical Respiratory Isolates of Mycobacterium goodii Recovered in Ireland.</title>
        <authorList>
            <person name="Flanagan P.R."/>
            <person name="Mok S."/>
            <person name="Roycroft E."/>
            <person name="Rogers T.R."/>
            <person name="Fitzgibbon M."/>
        </authorList>
    </citation>
    <scope>NUCLEOTIDE SEQUENCE [LARGE SCALE GENOMIC DNA]</scope>
    <source>
        <strain evidence="2 3">14IE55</strain>
    </source>
</reference>
<keyword evidence="3" id="KW-1185">Reference proteome</keyword>
<dbReference type="EMBL" id="JAHBOM010000010">
    <property type="protein sequence ID" value="MBU8824101.1"/>
    <property type="molecule type" value="Genomic_DNA"/>
</dbReference>